<dbReference type="PROSITE" id="PS50837">
    <property type="entry name" value="NACHT"/>
    <property type="match status" value="1"/>
</dbReference>
<dbReference type="Gene3D" id="3.40.50.300">
    <property type="entry name" value="P-loop containing nucleotide triphosphate hydrolases"/>
    <property type="match status" value="1"/>
</dbReference>
<dbReference type="AlphaFoldDB" id="A0A9Q1CRW7"/>
<dbReference type="SUPFAM" id="SSF52540">
    <property type="entry name" value="P-loop containing nucleoside triphosphate hydrolases"/>
    <property type="match status" value="1"/>
</dbReference>
<name>A0A9Q1CRW7_HOLLE</name>
<dbReference type="Pfam" id="PF05729">
    <property type="entry name" value="NACHT"/>
    <property type="match status" value="1"/>
</dbReference>
<protein>
    <submittedName>
        <fullName evidence="2">NLR family CARD domain-containing protein 4</fullName>
    </submittedName>
</protein>
<evidence type="ECO:0000259" key="1">
    <source>
        <dbReference type="PROSITE" id="PS50837"/>
    </source>
</evidence>
<feature type="domain" description="NACHT" evidence="1">
    <location>
        <begin position="116"/>
        <end position="236"/>
    </location>
</feature>
<proteinExistence type="predicted"/>
<accession>A0A9Q1CRW7</accession>
<dbReference type="InterPro" id="IPR027417">
    <property type="entry name" value="P-loop_NTPase"/>
</dbReference>
<dbReference type="OrthoDB" id="6353903at2759"/>
<evidence type="ECO:0000313" key="2">
    <source>
        <dbReference type="EMBL" id="KAJ8049685.1"/>
    </source>
</evidence>
<dbReference type="Proteomes" id="UP001152320">
    <property type="component" value="Chromosome 1"/>
</dbReference>
<dbReference type="InterPro" id="IPR007111">
    <property type="entry name" value="NACHT_NTPase"/>
</dbReference>
<comment type="caution">
    <text evidence="2">The sequence shown here is derived from an EMBL/GenBank/DDBJ whole genome shotgun (WGS) entry which is preliminary data.</text>
</comment>
<dbReference type="PANTHER" id="PTHR46312">
    <property type="entry name" value="NACHT DOMAIN-CONTAINING PROTEIN"/>
    <property type="match status" value="1"/>
</dbReference>
<organism evidence="2 3">
    <name type="scientific">Holothuria leucospilota</name>
    <name type="common">Black long sea cucumber</name>
    <name type="synonym">Mertensiothuria leucospilota</name>
    <dbReference type="NCBI Taxonomy" id="206669"/>
    <lineage>
        <taxon>Eukaryota</taxon>
        <taxon>Metazoa</taxon>
        <taxon>Echinodermata</taxon>
        <taxon>Eleutherozoa</taxon>
        <taxon>Echinozoa</taxon>
        <taxon>Holothuroidea</taxon>
        <taxon>Aspidochirotacea</taxon>
        <taxon>Aspidochirotida</taxon>
        <taxon>Holothuriidae</taxon>
        <taxon>Holothuria</taxon>
    </lineage>
</organism>
<sequence>MKPSGHHDKTTEKTLVTKGIHLFMLNISQKQRLPFNSTERWRQESKNVFLNQLKEHYHHLYNVVLPVPYIRDRMQCVDKVYVGGGIELLTFQGDHEIWKHVDSYQEILSNEPKKPQKRILEGDAGYGKSTLSLQLVYDWCTNVGESLLKDVEIVLFLRLRQLRGIKSIFKAIKLFCLPKTSQFSERDIKELVNGSRSVVVILDGFDEYQDQHSDSDVMKVIFRKMFRKFDVIVTSRYMPRQFASQSKRCRLTGFDEKARDEYLRKVVVGNNAEAAEKIKFRLRESFGLGDLCKVPFFFVMFAHLTHEQGGNSKLNTVTNFFHEIMKGFFDHFKNKMENDNVPRQNIYQDHSILSKLAFEGLQGNNHQLSWTKQEMCDKIGKEVYDQYVRIGILVEKDAEGFVDSSASHISQTVTKVTFYHKLFCEWYAAHYLSEYAAKPNVRLDHRDGPNPAPPSHEVEGKDVLENIDPLDTEYLYRFACGLNPEAAWKIDEYMTTKYGGEQFQMLCMIEKPEDPGKVREALEQFCSGPVMINRNHKMLQQKSTIQLLEILSDRDIPISSVWLCNCFSRVDISRKTIVLTSGLTLANLGTLECLDIWKEGGTVTKAELAQLIEFAKMCPALKRIKFCYCLMPYPVGMTTDFVLQERNIEVLWDTDFSPVYRLNVKSGLWENDLGPMTESEFEEEVEVFQRHSKKTVTAVAHLTDE</sequence>
<keyword evidence="3" id="KW-1185">Reference proteome</keyword>
<reference evidence="2" key="1">
    <citation type="submission" date="2021-10" db="EMBL/GenBank/DDBJ databases">
        <title>Tropical sea cucumber genome reveals ecological adaptation and Cuvierian tubules defense mechanism.</title>
        <authorList>
            <person name="Chen T."/>
        </authorList>
    </citation>
    <scope>NUCLEOTIDE SEQUENCE</scope>
    <source>
        <strain evidence="2">Nanhai2018</strain>
        <tissue evidence="2">Muscle</tissue>
    </source>
</reference>
<dbReference type="EMBL" id="JAIZAY010000001">
    <property type="protein sequence ID" value="KAJ8049685.1"/>
    <property type="molecule type" value="Genomic_DNA"/>
</dbReference>
<evidence type="ECO:0000313" key="3">
    <source>
        <dbReference type="Proteomes" id="UP001152320"/>
    </source>
</evidence>
<gene>
    <name evidence="2" type="ORF">HOLleu_02531</name>
</gene>
<dbReference type="PANTHER" id="PTHR46312:SF2">
    <property type="entry name" value="NUCLEOTIDE-BINDING OLIGOMERIZATION DOMAIN-CONTAINING PROTEIN 2-LIKE"/>
    <property type="match status" value="1"/>
</dbReference>